<protein>
    <recommendedName>
        <fullName evidence="2">Ribosomal silencing factor RsfS</fullName>
    </recommendedName>
</protein>
<keyword evidence="2" id="KW-0678">Repressor</keyword>
<dbReference type="InterPro" id="IPR043519">
    <property type="entry name" value="NT_sf"/>
</dbReference>
<evidence type="ECO:0000256" key="2">
    <source>
        <dbReference type="HAMAP-Rule" id="MF_01477"/>
    </source>
</evidence>
<dbReference type="SUPFAM" id="SSF81301">
    <property type="entry name" value="Nucleotidyltransferase"/>
    <property type="match status" value="1"/>
</dbReference>
<name>A0ABX7M3J7_9RHOO</name>
<organism evidence="3 4">
    <name type="scientific">Niveibacterium microcysteis</name>
    <dbReference type="NCBI Taxonomy" id="2811415"/>
    <lineage>
        <taxon>Bacteria</taxon>
        <taxon>Pseudomonadati</taxon>
        <taxon>Pseudomonadota</taxon>
        <taxon>Betaproteobacteria</taxon>
        <taxon>Rhodocyclales</taxon>
        <taxon>Rhodocyclaceae</taxon>
        <taxon>Niveibacterium</taxon>
    </lineage>
</organism>
<evidence type="ECO:0000313" key="4">
    <source>
        <dbReference type="Proteomes" id="UP000663570"/>
    </source>
</evidence>
<reference evidence="3 4" key="1">
    <citation type="submission" date="2021-02" db="EMBL/GenBank/DDBJ databases">
        <title>Niveibacterium changnyeongensis HC41.</title>
        <authorList>
            <person name="Kang M."/>
        </authorList>
    </citation>
    <scope>NUCLEOTIDE SEQUENCE [LARGE SCALE GENOMIC DNA]</scope>
    <source>
        <strain evidence="3 4">HC41</strain>
    </source>
</reference>
<accession>A0ABX7M3J7</accession>
<keyword evidence="2" id="KW-0963">Cytoplasm</keyword>
<keyword evidence="4" id="KW-1185">Reference proteome</keyword>
<dbReference type="NCBIfam" id="TIGR00090">
    <property type="entry name" value="rsfS_iojap_ybeB"/>
    <property type="match status" value="1"/>
</dbReference>
<dbReference type="RefSeq" id="WP_172203237.1">
    <property type="nucleotide sequence ID" value="NZ_CP071060.1"/>
</dbReference>
<keyword evidence="2" id="KW-0810">Translation regulation</keyword>
<evidence type="ECO:0000256" key="1">
    <source>
        <dbReference type="ARBA" id="ARBA00010574"/>
    </source>
</evidence>
<dbReference type="PANTHER" id="PTHR21043:SF0">
    <property type="entry name" value="MITOCHONDRIAL ASSEMBLY OF RIBOSOMAL LARGE SUBUNIT PROTEIN 1"/>
    <property type="match status" value="1"/>
</dbReference>
<proteinExistence type="inferred from homology"/>
<dbReference type="Pfam" id="PF02410">
    <property type="entry name" value="RsfS"/>
    <property type="match status" value="1"/>
</dbReference>
<sequence length="123" mass="13708">MNIAKLEKVVVDALEDIKAKDIDVINTTRLTSLFDRIVIASGDSNRQTKALARHVQDKVREAGGEVISVEGEQTGEWVLVDLGDIVVHVMQPAVRSYYNLEEIWSHTPVRRRPHAAEAHGEAL</sequence>
<dbReference type="Proteomes" id="UP000663570">
    <property type="component" value="Chromosome"/>
</dbReference>
<comment type="similarity">
    <text evidence="1 2">Belongs to the Iojap/RsfS family.</text>
</comment>
<dbReference type="Gene3D" id="3.30.460.10">
    <property type="entry name" value="Beta Polymerase, domain 2"/>
    <property type="match status" value="1"/>
</dbReference>
<evidence type="ECO:0000313" key="3">
    <source>
        <dbReference type="EMBL" id="QSI76332.1"/>
    </source>
</evidence>
<comment type="subunit">
    <text evidence="2">Interacts with ribosomal protein uL14 (rplN).</text>
</comment>
<dbReference type="InterPro" id="IPR004394">
    <property type="entry name" value="Iojap/RsfS/C7orf30"/>
</dbReference>
<dbReference type="HAMAP" id="MF_01477">
    <property type="entry name" value="Iojap_RsfS"/>
    <property type="match status" value="1"/>
</dbReference>
<dbReference type="EMBL" id="CP071060">
    <property type="protein sequence ID" value="QSI76332.1"/>
    <property type="molecule type" value="Genomic_DNA"/>
</dbReference>
<dbReference type="PANTHER" id="PTHR21043">
    <property type="entry name" value="IOJAP SUPERFAMILY ORTHOLOG"/>
    <property type="match status" value="1"/>
</dbReference>
<comment type="subcellular location">
    <subcellularLocation>
        <location evidence="2">Cytoplasm</location>
    </subcellularLocation>
</comment>
<comment type="function">
    <text evidence="2">Functions as a ribosomal silencing factor. Interacts with ribosomal protein uL14 (rplN), blocking formation of intersubunit bridge B8. Prevents association of the 30S and 50S ribosomal subunits and the formation of functional ribosomes, thus repressing translation.</text>
</comment>
<gene>
    <name evidence="2 3" type="primary">rsfS</name>
    <name evidence="3" type="ORF">JY500_17970</name>
</gene>